<gene>
    <name evidence="1" type="primary">tssJ</name>
    <name evidence="1" type="ORF">V0R50_18435</name>
</gene>
<keyword evidence="1" id="KW-0449">Lipoprotein</keyword>
<dbReference type="InterPro" id="IPR038706">
    <property type="entry name" value="Type_VI_SciN-like_sf"/>
</dbReference>
<dbReference type="InterPro" id="IPR017734">
    <property type="entry name" value="T6SS_SciN"/>
</dbReference>
<name>A0ABU7HUH1_9PSED</name>
<dbReference type="PROSITE" id="PS51257">
    <property type="entry name" value="PROKAR_LIPOPROTEIN"/>
    <property type="match status" value="1"/>
</dbReference>
<comment type="caution">
    <text evidence="1">The sequence shown here is derived from an EMBL/GenBank/DDBJ whole genome shotgun (WGS) entry which is preliminary data.</text>
</comment>
<dbReference type="Proteomes" id="UP001335100">
    <property type="component" value="Unassembled WGS sequence"/>
</dbReference>
<dbReference type="PANTHER" id="PTHR37625:SF4">
    <property type="entry name" value="OUTER MEMBRANE LIPOPROTEIN"/>
    <property type="match status" value="1"/>
</dbReference>
<accession>A0ABU7HUH1</accession>
<evidence type="ECO:0000313" key="1">
    <source>
        <dbReference type="EMBL" id="MEE1935212.1"/>
    </source>
</evidence>
<dbReference type="NCBIfam" id="TIGR03352">
    <property type="entry name" value="VI_chp_3"/>
    <property type="match status" value="1"/>
</dbReference>
<reference evidence="1 2" key="1">
    <citation type="submission" date="2024-01" db="EMBL/GenBank/DDBJ databases">
        <title>Unpublished Manusciprt.</title>
        <authorList>
            <person name="Duman M."/>
            <person name="Valdes E.G."/>
            <person name="Ajmi N."/>
            <person name="Altun S."/>
            <person name="Saticioglu I.B."/>
        </authorList>
    </citation>
    <scope>NUCLEOTIDE SEQUENCE [LARGE SCALE GENOMIC DNA]</scope>
    <source>
        <strain evidence="1 2">148P</strain>
    </source>
</reference>
<evidence type="ECO:0000313" key="2">
    <source>
        <dbReference type="Proteomes" id="UP001335100"/>
    </source>
</evidence>
<dbReference type="Pfam" id="PF12790">
    <property type="entry name" value="T6SS-SciN"/>
    <property type="match status" value="1"/>
</dbReference>
<keyword evidence="2" id="KW-1185">Reference proteome</keyword>
<organism evidence="1 2">
    <name type="scientific">Pseudomonas ulcerans</name>
    <dbReference type="NCBI Taxonomy" id="3115852"/>
    <lineage>
        <taxon>Bacteria</taxon>
        <taxon>Pseudomonadati</taxon>
        <taxon>Pseudomonadota</taxon>
        <taxon>Gammaproteobacteria</taxon>
        <taxon>Pseudomonadales</taxon>
        <taxon>Pseudomonadaceae</taxon>
        <taxon>Pseudomonas</taxon>
    </lineage>
</organism>
<dbReference type="PANTHER" id="PTHR37625">
    <property type="entry name" value="OUTER MEMBRANE LIPOPROTEIN-RELATED"/>
    <property type="match status" value="1"/>
</dbReference>
<dbReference type="Gene3D" id="2.60.40.4150">
    <property type="entry name" value="Type VI secretion system, lipoprotein SciN"/>
    <property type="match status" value="1"/>
</dbReference>
<dbReference type="RefSeq" id="WP_330075965.1">
    <property type="nucleotide sequence ID" value="NZ_JAZDQJ010000022.1"/>
</dbReference>
<protein>
    <submittedName>
        <fullName evidence="1">Type VI secretion system lipoprotein TssJ</fullName>
    </submittedName>
</protein>
<sequence>MRYLIPLLALGSLLLGGCSALSPYSSVTKLDLTLSAAADLNPDLHGRPSPVVLRLLELKHPVAFENADFFSLYQRADSVLAADLTSVEELELSPGKQVRLKLSVRPTSAYVAVLAAYRDLPETRWRQVIPLTPAGITRTILILDQHGIHPADASPSTPEQAR</sequence>
<dbReference type="EMBL" id="JAZDQJ010000022">
    <property type="protein sequence ID" value="MEE1935212.1"/>
    <property type="molecule type" value="Genomic_DNA"/>
</dbReference>
<proteinExistence type="predicted"/>